<feature type="compositionally biased region" description="Acidic residues" evidence="1">
    <location>
        <begin position="115"/>
        <end position="130"/>
    </location>
</feature>
<proteinExistence type="predicted"/>
<dbReference type="Proteomes" id="UP000622797">
    <property type="component" value="Unassembled WGS sequence"/>
</dbReference>
<accession>A0A8H4X9N5</accession>
<organism evidence="2 3">
    <name type="scientific">Fusarium sarcochroum</name>
    <dbReference type="NCBI Taxonomy" id="1208366"/>
    <lineage>
        <taxon>Eukaryota</taxon>
        <taxon>Fungi</taxon>
        <taxon>Dikarya</taxon>
        <taxon>Ascomycota</taxon>
        <taxon>Pezizomycotina</taxon>
        <taxon>Sordariomycetes</taxon>
        <taxon>Hypocreomycetidae</taxon>
        <taxon>Hypocreales</taxon>
        <taxon>Nectriaceae</taxon>
        <taxon>Fusarium</taxon>
        <taxon>Fusarium lateritium species complex</taxon>
    </lineage>
</organism>
<reference evidence="2" key="1">
    <citation type="journal article" date="2020" name="BMC Genomics">
        <title>Correction to: Identification and distribution of gene clusters required for synthesis of sphingolipid metabolism inhibitors in diverse species of the filamentous fungus Fusarium.</title>
        <authorList>
            <person name="Kim H.S."/>
            <person name="Lohmar J.M."/>
            <person name="Busman M."/>
            <person name="Brown D.W."/>
            <person name="Naumann T.A."/>
            <person name="Divon H.H."/>
            <person name="Lysoe E."/>
            <person name="Uhlig S."/>
            <person name="Proctor R.H."/>
        </authorList>
    </citation>
    <scope>NUCLEOTIDE SEQUENCE</scope>
    <source>
        <strain evidence="2">NRRL 20472</strain>
    </source>
</reference>
<evidence type="ECO:0000256" key="1">
    <source>
        <dbReference type="SAM" id="MobiDB-lite"/>
    </source>
</evidence>
<name>A0A8H4X9N5_9HYPO</name>
<feature type="region of interest" description="Disordered" evidence="1">
    <location>
        <begin position="108"/>
        <end position="155"/>
    </location>
</feature>
<evidence type="ECO:0000313" key="3">
    <source>
        <dbReference type="Proteomes" id="UP000622797"/>
    </source>
</evidence>
<protein>
    <submittedName>
        <fullName evidence="2">Uncharacterized protein</fullName>
    </submittedName>
</protein>
<dbReference type="OrthoDB" id="5050319at2759"/>
<dbReference type="EMBL" id="JABEXW010000304">
    <property type="protein sequence ID" value="KAF4966124.1"/>
    <property type="molecule type" value="Genomic_DNA"/>
</dbReference>
<reference evidence="2" key="2">
    <citation type="submission" date="2020-05" db="EMBL/GenBank/DDBJ databases">
        <authorList>
            <person name="Kim H.-S."/>
            <person name="Proctor R.H."/>
            <person name="Brown D.W."/>
        </authorList>
    </citation>
    <scope>NUCLEOTIDE SEQUENCE</scope>
    <source>
        <strain evidence="2">NRRL 20472</strain>
    </source>
</reference>
<gene>
    <name evidence="2" type="ORF">FSARC_6175</name>
</gene>
<comment type="caution">
    <text evidence="2">The sequence shown here is derived from an EMBL/GenBank/DDBJ whole genome shotgun (WGS) entry which is preliminary data.</text>
</comment>
<sequence>MNVDDPANPMKWSLPMSKKVRKEQTLLRQKHDIETIGVHREQLSNLSRGHYNMDLLAKIVSVKIDIFEVWCEIPGFQLFLKRILHLKEGTPSNTALLRTQEWAMNLAYQARRSQEEEDAPEPPEEPEEDNSASIVESGDAGEDGPHFEGDDLIAF</sequence>
<keyword evidence="3" id="KW-1185">Reference proteome</keyword>
<evidence type="ECO:0000313" key="2">
    <source>
        <dbReference type="EMBL" id="KAF4966124.1"/>
    </source>
</evidence>
<dbReference type="AlphaFoldDB" id="A0A8H4X9N5"/>